<evidence type="ECO:0000256" key="2">
    <source>
        <dbReference type="ARBA" id="ARBA00022729"/>
    </source>
</evidence>
<organism evidence="9 10">
    <name type="scientific">Allacma fusca</name>
    <dbReference type="NCBI Taxonomy" id="39272"/>
    <lineage>
        <taxon>Eukaryota</taxon>
        <taxon>Metazoa</taxon>
        <taxon>Ecdysozoa</taxon>
        <taxon>Arthropoda</taxon>
        <taxon>Hexapoda</taxon>
        <taxon>Collembola</taxon>
        <taxon>Symphypleona</taxon>
        <taxon>Sminthuridae</taxon>
        <taxon>Allacma</taxon>
    </lineage>
</organism>
<evidence type="ECO:0000256" key="5">
    <source>
        <dbReference type="ARBA" id="ARBA00023098"/>
    </source>
</evidence>
<sequence length="444" mass="50936">MMRCFRLSLQALFPLLFSIGFFLIIVPNNAEEVESNSINITGQLKVQRECDFKLDYNKEAHLSTPQIIGKYGLPVETHELETLDGFVLKMFRIPAPNKPPVFLSHGFACSSRCFVINCDRRALAIKLADEGFDVWLGNYRGNEYSEKHQYLTKANRRYWNHGIDELAMYDAPAMIDYVLWITKQPRLNWIGHGLGSAYIIGLLALKPNYNDKVNMGFTLGAVTGVYNHIPHPILKQFVAFERPLYRLGMTAFGGKMLPGFVTSFWHKLHPTICARDANTKQFGLCLFWQFLFDGYHPGQIKPEALTMLSASYPNDVSVKIFSQWLQWLGSHRVAQFNHGHYINLLRYGTPGPPPYDLRKITSWRRIVHFYGENDWYIHPEDVRDGAAKYPGSTVIRVNDSMWNHLDFILGQDADTMVYKTIVEKLRQPGIPAVSLPQESRGYYG</sequence>
<evidence type="ECO:0000256" key="1">
    <source>
        <dbReference type="ARBA" id="ARBA00010701"/>
    </source>
</evidence>
<dbReference type="InterPro" id="IPR025483">
    <property type="entry name" value="Lipase_euk"/>
</dbReference>
<dbReference type="InterPro" id="IPR006693">
    <property type="entry name" value="AB_hydrolase_lipase"/>
</dbReference>
<dbReference type="PANTHER" id="PTHR11005">
    <property type="entry name" value="LYSOSOMAL ACID LIPASE-RELATED"/>
    <property type="match status" value="1"/>
</dbReference>
<feature type="signal peptide" evidence="7">
    <location>
        <begin position="1"/>
        <end position="30"/>
    </location>
</feature>
<evidence type="ECO:0000313" key="9">
    <source>
        <dbReference type="EMBL" id="CAG7820896.1"/>
    </source>
</evidence>
<keyword evidence="10" id="KW-1185">Reference proteome</keyword>
<evidence type="ECO:0000259" key="8">
    <source>
        <dbReference type="Pfam" id="PF04083"/>
    </source>
</evidence>
<gene>
    <name evidence="9" type="ORF">AFUS01_LOCUS31267</name>
</gene>
<evidence type="ECO:0000256" key="6">
    <source>
        <dbReference type="ARBA" id="ARBA00023180"/>
    </source>
</evidence>
<keyword evidence="5" id="KW-0443">Lipid metabolism</keyword>
<name>A0A8J2KW25_9HEXA</name>
<dbReference type="GO" id="GO:0016787">
    <property type="term" value="F:hydrolase activity"/>
    <property type="evidence" value="ECO:0007669"/>
    <property type="project" value="UniProtKB-KW"/>
</dbReference>
<accession>A0A8J2KW25</accession>
<dbReference type="GO" id="GO:0016042">
    <property type="term" value="P:lipid catabolic process"/>
    <property type="evidence" value="ECO:0007669"/>
    <property type="project" value="UniProtKB-KW"/>
</dbReference>
<dbReference type="FunFam" id="3.40.50.1820:FF:000057">
    <property type="entry name" value="Lipase"/>
    <property type="match status" value="1"/>
</dbReference>
<comment type="caution">
    <text evidence="9">The sequence shown here is derived from an EMBL/GenBank/DDBJ whole genome shotgun (WGS) entry which is preliminary data.</text>
</comment>
<feature type="domain" description="Partial AB-hydrolase lipase" evidence="8">
    <location>
        <begin position="64"/>
        <end position="117"/>
    </location>
</feature>
<keyword evidence="6" id="KW-0325">Glycoprotein</keyword>
<dbReference type="OrthoDB" id="9974421at2759"/>
<evidence type="ECO:0000313" key="10">
    <source>
        <dbReference type="Proteomes" id="UP000708208"/>
    </source>
</evidence>
<comment type="similarity">
    <text evidence="1">Belongs to the AB hydrolase superfamily. Lipase family.</text>
</comment>
<dbReference type="PIRSF" id="PIRSF000862">
    <property type="entry name" value="Steryl_ester_lip"/>
    <property type="match status" value="1"/>
</dbReference>
<dbReference type="Proteomes" id="UP000708208">
    <property type="component" value="Unassembled WGS sequence"/>
</dbReference>
<evidence type="ECO:0000256" key="7">
    <source>
        <dbReference type="SAM" id="SignalP"/>
    </source>
</evidence>
<protein>
    <recommendedName>
        <fullName evidence="8">Partial AB-hydrolase lipase domain-containing protein</fullName>
    </recommendedName>
</protein>
<reference evidence="9" key="1">
    <citation type="submission" date="2021-06" db="EMBL/GenBank/DDBJ databases">
        <authorList>
            <person name="Hodson N. C."/>
            <person name="Mongue J. A."/>
            <person name="Jaron S. K."/>
        </authorList>
    </citation>
    <scope>NUCLEOTIDE SEQUENCE</scope>
</reference>
<keyword evidence="3" id="KW-0378">Hydrolase</keyword>
<dbReference type="AlphaFoldDB" id="A0A8J2KW25"/>
<evidence type="ECO:0000256" key="3">
    <source>
        <dbReference type="ARBA" id="ARBA00022801"/>
    </source>
</evidence>
<dbReference type="EMBL" id="CAJVCH010493514">
    <property type="protein sequence ID" value="CAG7820896.1"/>
    <property type="molecule type" value="Genomic_DNA"/>
</dbReference>
<dbReference type="Pfam" id="PF04083">
    <property type="entry name" value="Abhydro_lipase"/>
    <property type="match status" value="1"/>
</dbReference>
<feature type="chain" id="PRO_5035257629" description="Partial AB-hydrolase lipase domain-containing protein" evidence="7">
    <location>
        <begin position="31"/>
        <end position="444"/>
    </location>
</feature>
<keyword evidence="4" id="KW-0442">Lipid degradation</keyword>
<proteinExistence type="inferred from homology"/>
<evidence type="ECO:0000256" key="4">
    <source>
        <dbReference type="ARBA" id="ARBA00022963"/>
    </source>
</evidence>
<keyword evidence="2 7" id="KW-0732">Signal</keyword>